<organism evidence="5 6">
    <name type="scientific">Minwuia thermotolerans</name>
    <dbReference type="NCBI Taxonomy" id="2056226"/>
    <lineage>
        <taxon>Bacteria</taxon>
        <taxon>Pseudomonadati</taxon>
        <taxon>Pseudomonadota</taxon>
        <taxon>Alphaproteobacteria</taxon>
        <taxon>Minwuiales</taxon>
        <taxon>Minwuiaceae</taxon>
        <taxon>Minwuia</taxon>
    </lineage>
</organism>
<proteinExistence type="inferred from homology"/>
<dbReference type="Pfam" id="PF03061">
    <property type="entry name" value="4HBT"/>
    <property type="match status" value="1"/>
</dbReference>
<keyword evidence="2 3" id="KW-0378">Hydrolase</keyword>
<accession>A0A2M9FZB4</accession>
<feature type="domain" description="HotDog ACOT-type" evidence="4">
    <location>
        <begin position="3"/>
        <end position="115"/>
    </location>
</feature>
<dbReference type="SUPFAM" id="SSF54637">
    <property type="entry name" value="Thioesterase/thiol ester dehydrase-isomerase"/>
    <property type="match status" value="1"/>
</dbReference>
<dbReference type="GO" id="GO:0052816">
    <property type="term" value="F:long-chain fatty acyl-CoA hydrolase activity"/>
    <property type="evidence" value="ECO:0007669"/>
    <property type="project" value="TreeGrafter"/>
</dbReference>
<dbReference type="InterPro" id="IPR029069">
    <property type="entry name" value="HotDog_dom_sf"/>
</dbReference>
<dbReference type="Proteomes" id="UP000229498">
    <property type="component" value="Unassembled WGS sequence"/>
</dbReference>
<dbReference type="CDD" id="cd03442">
    <property type="entry name" value="BFIT_BACH"/>
    <property type="match status" value="1"/>
</dbReference>
<sequence>MADRNEPTLRAAPMPSDCNANGDIFGGWVLAQMDIAGGIAASRFMQKRCVTRAIEAMTFEAPIRVGDVVSLYTRVSRAGRTSVTVHIDTIVQRKFGAESVKVTEGDFVFVAIDDDGRPTTFGPNTGI</sequence>
<protein>
    <submittedName>
        <fullName evidence="5">Acyl-CoA thioesterase</fullName>
    </submittedName>
</protein>
<evidence type="ECO:0000256" key="2">
    <source>
        <dbReference type="ARBA" id="ARBA00022801"/>
    </source>
</evidence>
<dbReference type="EMBL" id="PHIG01000039">
    <property type="protein sequence ID" value="PJK28806.1"/>
    <property type="molecule type" value="Genomic_DNA"/>
</dbReference>
<evidence type="ECO:0000256" key="3">
    <source>
        <dbReference type="PROSITE-ProRule" id="PRU01106"/>
    </source>
</evidence>
<comment type="caution">
    <text evidence="5">The sequence shown here is derived from an EMBL/GenBank/DDBJ whole genome shotgun (WGS) entry which is preliminary data.</text>
</comment>
<dbReference type="GO" id="GO:0006637">
    <property type="term" value="P:acyl-CoA metabolic process"/>
    <property type="evidence" value="ECO:0007669"/>
    <property type="project" value="TreeGrafter"/>
</dbReference>
<gene>
    <name evidence="5" type="ORF">CVT23_15860</name>
</gene>
<dbReference type="GO" id="GO:0009062">
    <property type="term" value="P:fatty acid catabolic process"/>
    <property type="evidence" value="ECO:0007669"/>
    <property type="project" value="TreeGrafter"/>
</dbReference>
<dbReference type="PANTHER" id="PTHR11049">
    <property type="entry name" value="ACYL COENZYME A THIOESTER HYDROLASE"/>
    <property type="match status" value="1"/>
</dbReference>
<dbReference type="InterPro" id="IPR033120">
    <property type="entry name" value="HOTDOG_ACOT"/>
</dbReference>
<dbReference type="PANTHER" id="PTHR11049:SF5">
    <property type="entry name" value="ACYL-COA THIOESTER HYDROLASE YCIA"/>
    <property type="match status" value="1"/>
</dbReference>
<dbReference type="GO" id="GO:0005829">
    <property type="term" value="C:cytosol"/>
    <property type="evidence" value="ECO:0007669"/>
    <property type="project" value="TreeGrafter"/>
</dbReference>
<comment type="similarity">
    <text evidence="1">Belongs to the acyl coenzyme A hydrolase family.</text>
</comment>
<evidence type="ECO:0000313" key="5">
    <source>
        <dbReference type="EMBL" id="PJK28806.1"/>
    </source>
</evidence>
<dbReference type="InterPro" id="IPR006683">
    <property type="entry name" value="Thioestr_dom"/>
</dbReference>
<dbReference type="Gene3D" id="3.10.129.10">
    <property type="entry name" value="Hotdog Thioesterase"/>
    <property type="match status" value="1"/>
</dbReference>
<dbReference type="InterPro" id="IPR040170">
    <property type="entry name" value="Cytosol_ACT"/>
</dbReference>
<evidence type="ECO:0000313" key="6">
    <source>
        <dbReference type="Proteomes" id="UP000229498"/>
    </source>
</evidence>
<name>A0A2M9FZB4_9PROT</name>
<dbReference type="PROSITE" id="PS51770">
    <property type="entry name" value="HOTDOG_ACOT"/>
    <property type="match status" value="1"/>
</dbReference>
<dbReference type="AlphaFoldDB" id="A0A2M9FZB4"/>
<evidence type="ECO:0000256" key="1">
    <source>
        <dbReference type="ARBA" id="ARBA00010458"/>
    </source>
</evidence>
<evidence type="ECO:0000259" key="4">
    <source>
        <dbReference type="PROSITE" id="PS51770"/>
    </source>
</evidence>
<dbReference type="RefSeq" id="WP_109792233.1">
    <property type="nucleotide sequence ID" value="NZ_PHIG01000039.1"/>
</dbReference>
<reference evidence="5 6" key="1">
    <citation type="submission" date="2017-11" db="EMBL/GenBank/DDBJ databases">
        <title>Draft genome sequence of Rhizobiales bacterium SY3-13.</title>
        <authorList>
            <person name="Sun C."/>
        </authorList>
    </citation>
    <scope>NUCLEOTIDE SEQUENCE [LARGE SCALE GENOMIC DNA]</scope>
    <source>
        <strain evidence="5 6">SY3-13</strain>
    </source>
</reference>
<keyword evidence="6" id="KW-1185">Reference proteome</keyword>
<dbReference type="OrthoDB" id="9801856at2"/>